<dbReference type="GO" id="GO:0005524">
    <property type="term" value="F:ATP binding"/>
    <property type="evidence" value="ECO:0007669"/>
    <property type="project" value="UniProtKB-KW"/>
</dbReference>
<dbReference type="EC" id="2.7.13.3" evidence="2"/>
<dbReference type="PANTHER" id="PTHR42878">
    <property type="entry name" value="TWO-COMPONENT HISTIDINE KINASE"/>
    <property type="match status" value="1"/>
</dbReference>
<evidence type="ECO:0000256" key="3">
    <source>
        <dbReference type="ARBA" id="ARBA00022679"/>
    </source>
</evidence>
<dbReference type="Gene3D" id="3.30.565.10">
    <property type="entry name" value="Histidine kinase-like ATPase, C-terminal domain"/>
    <property type="match status" value="1"/>
</dbReference>
<evidence type="ECO:0000256" key="1">
    <source>
        <dbReference type="ARBA" id="ARBA00000085"/>
    </source>
</evidence>
<dbReference type="InterPro" id="IPR004358">
    <property type="entry name" value="Sig_transdc_His_kin-like_C"/>
</dbReference>
<dbReference type="InterPro" id="IPR003594">
    <property type="entry name" value="HATPase_dom"/>
</dbReference>
<evidence type="ECO:0000313" key="10">
    <source>
        <dbReference type="Proteomes" id="UP000184287"/>
    </source>
</evidence>
<dbReference type="GO" id="GO:0004673">
    <property type="term" value="F:protein histidine kinase activity"/>
    <property type="evidence" value="ECO:0007669"/>
    <property type="project" value="UniProtKB-EC"/>
</dbReference>
<dbReference type="GO" id="GO:0000156">
    <property type="term" value="F:phosphorelay response regulator activity"/>
    <property type="evidence" value="ECO:0007669"/>
    <property type="project" value="TreeGrafter"/>
</dbReference>
<dbReference type="GO" id="GO:0030295">
    <property type="term" value="F:protein kinase activator activity"/>
    <property type="evidence" value="ECO:0007669"/>
    <property type="project" value="TreeGrafter"/>
</dbReference>
<keyword evidence="5 9" id="KW-0418">Kinase</keyword>
<protein>
    <recommendedName>
        <fullName evidence="2">histidine kinase</fullName>
        <ecNumber evidence="2">2.7.13.3</ecNumber>
    </recommendedName>
</protein>
<dbReference type="SUPFAM" id="SSF55874">
    <property type="entry name" value="ATPase domain of HSP90 chaperone/DNA topoisomerase II/histidine kinase"/>
    <property type="match status" value="1"/>
</dbReference>
<reference evidence="10" key="1">
    <citation type="submission" date="2016-11" db="EMBL/GenBank/DDBJ databases">
        <authorList>
            <person name="Varghese N."/>
            <person name="Submissions S."/>
        </authorList>
    </citation>
    <scope>NUCLEOTIDE SEQUENCE [LARGE SCALE GENOMIC DNA]</scope>
    <source>
        <strain evidence="10">DSM 16990</strain>
    </source>
</reference>
<dbReference type="InterPro" id="IPR050351">
    <property type="entry name" value="BphY/WalK/GraS-like"/>
</dbReference>
<keyword evidence="10" id="KW-1185">Reference proteome</keyword>
<dbReference type="CDD" id="cd00075">
    <property type="entry name" value="HATPase"/>
    <property type="match status" value="1"/>
</dbReference>
<keyword evidence="7" id="KW-0902">Two-component regulatory system</keyword>
<dbReference type="STRING" id="288992.SAMN04488522_106256"/>
<dbReference type="PANTHER" id="PTHR42878:SF7">
    <property type="entry name" value="SENSOR HISTIDINE KINASE GLRK"/>
    <property type="match status" value="1"/>
</dbReference>
<dbReference type="Pfam" id="PF02518">
    <property type="entry name" value="HATPase_c"/>
    <property type="match status" value="1"/>
</dbReference>
<evidence type="ECO:0000313" key="9">
    <source>
        <dbReference type="EMBL" id="SHG61373.1"/>
    </source>
</evidence>
<dbReference type="InterPro" id="IPR036890">
    <property type="entry name" value="HATPase_C_sf"/>
</dbReference>
<keyword evidence="4" id="KW-0547">Nucleotide-binding</keyword>
<dbReference type="OrthoDB" id="1931120at2"/>
<gene>
    <name evidence="9" type="ORF">SAMN04488522_106256</name>
</gene>
<dbReference type="InterPro" id="IPR005467">
    <property type="entry name" value="His_kinase_dom"/>
</dbReference>
<evidence type="ECO:0000256" key="7">
    <source>
        <dbReference type="ARBA" id="ARBA00023012"/>
    </source>
</evidence>
<sequence length="446" mass="50690">MTFKPIIRRAIWRITFLFVTLSATSYCLVQGWYSWLIPLSFILIYQVVEGYKSQLKMYREFGHFVESVRYRDFSLHFDVKHAPPELKQLRKGFNDINDAFKQVSREKETQYQYLKKILELIDTGILSYQTENGEVIWMNESLKNMLQLPYLKTITSLAQRDEKLYQEIISLTSGESKVSGIRNGDQTLKVLLSATAFQTGPVKFQVIAFQNINEVLDETEAKAWQKLLGVLTHELMNSIAPISSLAETLKNRLSSLAQTATHTAPFEDLETGIEAIQRRSQGLLRFAETYRNLNKTSAPVMEPIQVRHLLESIYQLMQPSLSQKDIELELILAESNLLIRADHALMEQVLINLLLNAVAALKDRPNPRIVLSAERSDKGKVAIKVTDNGCGIPPEMTDRIFVPFFSTKKSGGGIGLPLCKQIVMLHHGQIQFHSVENTGSSFILLL</sequence>
<keyword evidence="3" id="KW-0808">Transferase</keyword>
<dbReference type="PRINTS" id="PR00344">
    <property type="entry name" value="BCTRLSENSOR"/>
</dbReference>
<evidence type="ECO:0000256" key="6">
    <source>
        <dbReference type="ARBA" id="ARBA00022840"/>
    </source>
</evidence>
<dbReference type="RefSeq" id="WP_073236375.1">
    <property type="nucleotide sequence ID" value="NZ_FQUQ01000006.1"/>
</dbReference>
<organism evidence="9 10">
    <name type="scientific">Pedobacter caeni</name>
    <dbReference type="NCBI Taxonomy" id="288992"/>
    <lineage>
        <taxon>Bacteria</taxon>
        <taxon>Pseudomonadati</taxon>
        <taxon>Bacteroidota</taxon>
        <taxon>Sphingobacteriia</taxon>
        <taxon>Sphingobacteriales</taxon>
        <taxon>Sphingobacteriaceae</taxon>
        <taxon>Pedobacter</taxon>
    </lineage>
</organism>
<dbReference type="PROSITE" id="PS50109">
    <property type="entry name" value="HIS_KIN"/>
    <property type="match status" value="1"/>
</dbReference>
<dbReference type="EMBL" id="FQUQ01000006">
    <property type="protein sequence ID" value="SHG61373.1"/>
    <property type="molecule type" value="Genomic_DNA"/>
</dbReference>
<keyword evidence="6" id="KW-0067">ATP-binding</keyword>
<evidence type="ECO:0000259" key="8">
    <source>
        <dbReference type="PROSITE" id="PS50109"/>
    </source>
</evidence>
<name>A0A1M5LAD5_9SPHI</name>
<evidence type="ECO:0000256" key="4">
    <source>
        <dbReference type="ARBA" id="ARBA00022741"/>
    </source>
</evidence>
<dbReference type="AlphaFoldDB" id="A0A1M5LAD5"/>
<evidence type="ECO:0000256" key="5">
    <source>
        <dbReference type="ARBA" id="ARBA00022777"/>
    </source>
</evidence>
<evidence type="ECO:0000256" key="2">
    <source>
        <dbReference type="ARBA" id="ARBA00012438"/>
    </source>
</evidence>
<dbReference type="Proteomes" id="UP000184287">
    <property type="component" value="Unassembled WGS sequence"/>
</dbReference>
<proteinExistence type="predicted"/>
<dbReference type="GO" id="GO:0007234">
    <property type="term" value="P:osmosensory signaling via phosphorelay pathway"/>
    <property type="evidence" value="ECO:0007669"/>
    <property type="project" value="TreeGrafter"/>
</dbReference>
<dbReference type="SMART" id="SM00387">
    <property type="entry name" value="HATPase_c"/>
    <property type="match status" value="1"/>
</dbReference>
<accession>A0A1M5LAD5</accession>
<feature type="domain" description="Histidine kinase" evidence="8">
    <location>
        <begin position="230"/>
        <end position="446"/>
    </location>
</feature>
<comment type="catalytic activity">
    <reaction evidence="1">
        <text>ATP + protein L-histidine = ADP + protein N-phospho-L-histidine.</text>
        <dbReference type="EC" id="2.7.13.3"/>
    </reaction>
</comment>